<dbReference type="Proteomes" id="UP001341840">
    <property type="component" value="Unassembled WGS sequence"/>
</dbReference>
<proteinExistence type="predicted"/>
<reference evidence="2 3" key="1">
    <citation type="journal article" date="2023" name="Plants (Basel)">
        <title>Bridging the Gap: Combining Genomics and Transcriptomics Approaches to Understand Stylosanthes scabra, an Orphan Legume from the Brazilian Caatinga.</title>
        <authorList>
            <person name="Ferreira-Neto J.R.C."/>
            <person name="da Silva M.D."/>
            <person name="Binneck E."/>
            <person name="de Melo N.F."/>
            <person name="da Silva R.H."/>
            <person name="de Melo A.L.T.M."/>
            <person name="Pandolfi V."/>
            <person name="Bustamante F.O."/>
            <person name="Brasileiro-Vidal A.C."/>
            <person name="Benko-Iseppon A.M."/>
        </authorList>
    </citation>
    <scope>NUCLEOTIDE SEQUENCE [LARGE SCALE GENOMIC DNA]</scope>
    <source>
        <tissue evidence="2">Leaves</tissue>
    </source>
</reference>
<dbReference type="InterPro" id="IPR001810">
    <property type="entry name" value="F-box_dom"/>
</dbReference>
<dbReference type="PANTHER" id="PTHR31672:SF11">
    <property type="entry name" value="F-BOX PROTEIN CPR1-LIKE ISOFORM X2"/>
    <property type="match status" value="1"/>
</dbReference>
<keyword evidence="3" id="KW-1185">Reference proteome</keyword>
<dbReference type="SUPFAM" id="SSF81383">
    <property type="entry name" value="F-box domain"/>
    <property type="match status" value="1"/>
</dbReference>
<organism evidence="2 3">
    <name type="scientific">Stylosanthes scabra</name>
    <dbReference type="NCBI Taxonomy" id="79078"/>
    <lineage>
        <taxon>Eukaryota</taxon>
        <taxon>Viridiplantae</taxon>
        <taxon>Streptophyta</taxon>
        <taxon>Embryophyta</taxon>
        <taxon>Tracheophyta</taxon>
        <taxon>Spermatophyta</taxon>
        <taxon>Magnoliopsida</taxon>
        <taxon>eudicotyledons</taxon>
        <taxon>Gunneridae</taxon>
        <taxon>Pentapetalae</taxon>
        <taxon>rosids</taxon>
        <taxon>fabids</taxon>
        <taxon>Fabales</taxon>
        <taxon>Fabaceae</taxon>
        <taxon>Papilionoideae</taxon>
        <taxon>50 kb inversion clade</taxon>
        <taxon>dalbergioids sensu lato</taxon>
        <taxon>Dalbergieae</taxon>
        <taxon>Pterocarpus clade</taxon>
        <taxon>Stylosanthes</taxon>
    </lineage>
</organism>
<dbReference type="PANTHER" id="PTHR31672">
    <property type="entry name" value="BNACNNG10540D PROTEIN"/>
    <property type="match status" value="1"/>
</dbReference>
<dbReference type="EMBL" id="JASCZI010271919">
    <property type="protein sequence ID" value="MED6217604.1"/>
    <property type="molecule type" value="Genomic_DNA"/>
</dbReference>
<dbReference type="InterPro" id="IPR017451">
    <property type="entry name" value="F-box-assoc_interact_dom"/>
</dbReference>
<gene>
    <name evidence="2" type="ORF">PIB30_019195</name>
</gene>
<accession>A0ABU6Z7M1</accession>
<evidence type="ECO:0000313" key="3">
    <source>
        <dbReference type="Proteomes" id="UP001341840"/>
    </source>
</evidence>
<dbReference type="NCBIfam" id="TIGR01640">
    <property type="entry name" value="F_box_assoc_1"/>
    <property type="match status" value="1"/>
</dbReference>
<comment type="caution">
    <text evidence="2">The sequence shown here is derived from an EMBL/GenBank/DDBJ whole genome shotgun (WGS) entry which is preliminary data.</text>
</comment>
<dbReference type="InterPro" id="IPR013187">
    <property type="entry name" value="F-box-assoc_dom_typ3"/>
</dbReference>
<dbReference type="InterPro" id="IPR036047">
    <property type="entry name" value="F-box-like_dom_sf"/>
</dbReference>
<feature type="domain" description="F-box" evidence="1">
    <location>
        <begin position="33"/>
        <end position="85"/>
    </location>
</feature>
<protein>
    <recommendedName>
        <fullName evidence="1">F-box domain-containing protein</fullName>
    </recommendedName>
</protein>
<sequence length="388" mass="43778">MHVTILSYHRDMAQSRITEKATVSSCSEGGEDSSSLDSLPNDVVAGILLRLPAQFLHNSASNVSRKWGEISESQCFINSHLHTHLSECEFLIQDGNKVQSLNARDLKLEETDLGTKFHGRIRGSSDGVLLFNNKSSSSSSSVMDLYVANPVTMQILKLPNLKSTCMISSHCNNIARVSSTGEIKVLRLGRDSLIGMYNWYVLTLGKEMHWRKITNNNVANKECDPASYLSYVQSLSVDGVVYWTNSSWITDRSVLAVDLCHETTYLLKVPGECHGQYWTLVQMGKEICCMNCGKDVEMKVWKLNGLHRNEWILVKSIRIPSEISLLRGNFCVPLIWLDYLDVLVLSVYVGIRNVVVAYNVNKREFRVLKIDDGARHTIFLHTNSLIRF</sequence>
<dbReference type="InterPro" id="IPR050796">
    <property type="entry name" value="SCF_F-box_component"/>
</dbReference>
<name>A0ABU6Z7M1_9FABA</name>
<evidence type="ECO:0000259" key="1">
    <source>
        <dbReference type="PROSITE" id="PS50181"/>
    </source>
</evidence>
<dbReference type="Pfam" id="PF08268">
    <property type="entry name" value="FBA_3"/>
    <property type="match status" value="1"/>
</dbReference>
<dbReference type="PROSITE" id="PS50181">
    <property type="entry name" value="FBOX"/>
    <property type="match status" value="1"/>
</dbReference>
<evidence type="ECO:0000313" key="2">
    <source>
        <dbReference type="EMBL" id="MED6217604.1"/>
    </source>
</evidence>